<keyword evidence="7" id="KW-0472">Membrane</keyword>
<proteinExistence type="inferred from homology"/>
<dbReference type="Pfam" id="PF00015">
    <property type="entry name" value="MCPsignal"/>
    <property type="match status" value="1"/>
</dbReference>
<evidence type="ECO:0000313" key="11">
    <source>
        <dbReference type="EMBL" id="AFI90055.1"/>
    </source>
</evidence>
<feature type="domain" description="Methyl-accepting transducer" evidence="8">
    <location>
        <begin position="363"/>
        <end position="592"/>
    </location>
</feature>
<evidence type="ECO:0000256" key="6">
    <source>
        <dbReference type="SAM" id="MobiDB-lite"/>
    </source>
</evidence>
<evidence type="ECO:0000256" key="1">
    <source>
        <dbReference type="ARBA" id="ARBA00004370"/>
    </source>
</evidence>
<dbReference type="RefSeq" id="WP_014699676.1">
    <property type="nucleotide sequence ID" value="NC_017845.1"/>
</dbReference>
<feature type="domain" description="HBM" evidence="10">
    <location>
        <begin position="43"/>
        <end position="279"/>
    </location>
</feature>
<feature type="domain" description="HAMP" evidence="9">
    <location>
        <begin position="306"/>
        <end position="358"/>
    </location>
</feature>
<name>A0A0H3I307_PECPM</name>
<keyword evidence="14" id="KW-1185">Reference proteome</keyword>
<reference evidence="11 13" key="1">
    <citation type="journal article" date="2012" name="J. Bacteriol.">
        <title>Genome sequence of Pectobacterium sp. strain SCC3193.</title>
        <authorList>
            <person name="Koskinen J.P."/>
            <person name="Laine P."/>
            <person name="Niemi O."/>
            <person name="Nykyri J."/>
            <person name="Harjunpaa H."/>
            <person name="Auvinen P."/>
            <person name="Paulin L."/>
            <person name="Pirhonen M."/>
            <person name="Palva T."/>
            <person name="Holm L."/>
        </authorList>
    </citation>
    <scope>NUCLEOTIDE SEQUENCE [LARGE SCALE GENOMIC DNA]</scope>
    <source>
        <strain evidence="11 13">SCC3193</strain>
    </source>
</reference>
<dbReference type="PATRIC" id="fig|1166016.3.peg.1982"/>
<dbReference type="GO" id="GO:0005886">
    <property type="term" value="C:plasma membrane"/>
    <property type="evidence" value="ECO:0007669"/>
    <property type="project" value="TreeGrafter"/>
</dbReference>
<feature type="compositionally biased region" description="Polar residues" evidence="6">
    <location>
        <begin position="622"/>
        <end position="644"/>
    </location>
</feature>
<dbReference type="PROSITE" id="PS50885">
    <property type="entry name" value="HAMP"/>
    <property type="match status" value="1"/>
</dbReference>
<evidence type="ECO:0000256" key="7">
    <source>
        <dbReference type="SAM" id="Phobius"/>
    </source>
</evidence>
<evidence type="ECO:0000313" key="13">
    <source>
        <dbReference type="Proteomes" id="UP000008044"/>
    </source>
</evidence>
<reference evidence="14" key="3">
    <citation type="submission" date="2023-07" db="EMBL/GenBank/DDBJ databases">
        <title>Identification of Pectobacterium versatile causing blackleg of potato from New York State with a whole genome sequencing approach.</title>
        <authorList>
            <person name="Ma X."/>
            <person name="Swingle B."/>
        </authorList>
    </citation>
    <scope>NUCLEOTIDE SEQUENCE [LARGE SCALE GENOMIC DNA]</scope>
    <source>
        <strain evidence="14">NY1588A</strain>
    </source>
</reference>
<dbReference type="SMART" id="SM00283">
    <property type="entry name" value="MA"/>
    <property type="match status" value="1"/>
</dbReference>
<dbReference type="HOGENOM" id="CLU_000445_107_16_6"/>
<evidence type="ECO:0000313" key="14">
    <source>
        <dbReference type="Proteomes" id="UP001194579"/>
    </source>
</evidence>
<dbReference type="InterPro" id="IPR051310">
    <property type="entry name" value="MCP_chemotaxis"/>
</dbReference>
<comment type="similarity">
    <text evidence="4">Belongs to the methyl-accepting chemotaxis (MCP) protein family.</text>
</comment>
<dbReference type="FunFam" id="1.10.287.950:FF:000001">
    <property type="entry name" value="Methyl-accepting chemotaxis sensory transducer"/>
    <property type="match status" value="1"/>
</dbReference>
<protein>
    <submittedName>
        <fullName evidence="12">HAMP domain-containing protein</fullName>
    </submittedName>
    <submittedName>
        <fullName evidence="11">Methyl-accepting chemotaxis citrate transducer</fullName>
    </submittedName>
</protein>
<dbReference type="KEGG" id="pec:W5S_1965"/>
<evidence type="ECO:0000259" key="9">
    <source>
        <dbReference type="PROSITE" id="PS50885"/>
    </source>
</evidence>
<dbReference type="PANTHER" id="PTHR43531">
    <property type="entry name" value="PROTEIN ICFG"/>
    <property type="match status" value="1"/>
</dbReference>
<keyword evidence="2" id="KW-0145">Chemotaxis</keyword>
<keyword evidence="7" id="KW-1133">Transmembrane helix</keyword>
<keyword evidence="3 5" id="KW-0807">Transducer</keyword>
<dbReference type="CDD" id="cd06225">
    <property type="entry name" value="HAMP"/>
    <property type="match status" value="1"/>
</dbReference>
<dbReference type="GO" id="GO:0004888">
    <property type="term" value="F:transmembrane signaling receptor activity"/>
    <property type="evidence" value="ECO:0007669"/>
    <property type="project" value="TreeGrafter"/>
</dbReference>
<dbReference type="InterPro" id="IPR003660">
    <property type="entry name" value="HAMP_dom"/>
</dbReference>
<gene>
    <name evidence="11" type="ordered locus">W5S_1965</name>
    <name evidence="12" type="ORF">F6Q06_14340</name>
</gene>
<dbReference type="EMBL" id="CP003415">
    <property type="protein sequence ID" value="AFI90055.1"/>
    <property type="molecule type" value="Genomic_DNA"/>
</dbReference>
<dbReference type="SUPFAM" id="SSF58104">
    <property type="entry name" value="Methyl-accepting chemotaxis protein (MCP) signaling domain"/>
    <property type="match status" value="1"/>
</dbReference>
<reference evidence="11" key="2">
    <citation type="submission" date="2012-03" db="EMBL/GenBank/DDBJ databases">
        <authorList>
            <person name="Koskinen P."/>
            <person name="Laine P."/>
            <person name="Niemi O."/>
            <person name="Nykyri J."/>
            <person name="Harjunpaa H."/>
            <person name="Auvinen P."/>
            <person name="Paulin L."/>
            <person name="Pirhonen M."/>
            <person name="Palva T."/>
            <person name="Holm L."/>
        </authorList>
    </citation>
    <scope>NUCLEOTIDE SEQUENCE</scope>
    <source>
        <strain evidence="11">SCC3193</strain>
    </source>
</reference>
<dbReference type="InterPro" id="IPR004089">
    <property type="entry name" value="MCPsignal_dom"/>
</dbReference>
<organism evidence="11 13">
    <name type="scientific">Pectobacterium parmentieri</name>
    <dbReference type="NCBI Taxonomy" id="1905730"/>
    <lineage>
        <taxon>Bacteria</taxon>
        <taxon>Pseudomonadati</taxon>
        <taxon>Pseudomonadota</taxon>
        <taxon>Gammaproteobacteria</taxon>
        <taxon>Enterobacterales</taxon>
        <taxon>Pectobacteriaceae</taxon>
        <taxon>Pectobacterium</taxon>
    </lineage>
</organism>
<keyword evidence="7" id="KW-0812">Transmembrane</keyword>
<dbReference type="Proteomes" id="UP001194579">
    <property type="component" value="Unassembled WGS sequence"/>
</dbReference>
<sequence>MFLAKKIRNLKISQKLYLGFGVILLLVIVASLLSAGRFREIRDIYEKTNLIYNINIEVFQAKINRLKYFYSYDEKSRETMAGFVKHASELTTEAKTLSWSQEGLTLINDLSQHLTEFQNAITEMGKATLRVVENRDKISAANGQNVTTDFYARLRQQPSDSTTQYQAEDLATQVSELKQLSYELQLKQNADAAKNLDESFSRFDSNYQAAAAVLTPEQKVIVESLQSYVTRYKKLNNDYFQSINDLKKAEDGVKVGGDKSSASIKALITIVKEKNDALAYGSATITMIIGLIAVVIGIIISLLITRQITRPVIHNLSLAEKIAAGDLTSTITVDRDDELGQLTAAMGRMNEKLRHMISDVRDSVDSVSTSAAKIAAGNSDLSSRTEQQSAAVVETAASMEELTSTVKNNAENAKQASQISTEASQNAYKGGEVVRDVVDTMSGISDSSRKIADITAVINSIAFQTNILALNAAVEAARAGEQGRGFAVVASEVRTLSQRTSQAAKEIASLISESVSRINVGTQLVANAGTAMDQIVSSVSRVNDIMGEIASASDEQSRGIEQISRAISELDTTTQQNAALVMESSISANSLEEQSAILESMVANFRLSDNEGRKPKAAIHGLSQQQKPLLPASKQSQDSSWTTF</sequence>
<dbReference type="AlphaFoldDB" id="A0A0H3I307"/>
<dbReference type="CDD" id="cd11386">
    <property type="entry name" value="MCP_signal"/>
    <property type="match status" value="1"/>
</dbReference>
<feature type="transmembrane region" description="Helical" evidence="7">
    <location>
        <begin position="277"/>
        <end position="304"/>
    </location>
</feature>
<dbReference type="SMART" id="SM00304">
    <property type="entry name" value="HAMP"/>
    <property type="match status" value="1"/>
</dbReference>
<dbReference type="Gene3D" id="1.10.287.950">
    <property type="entry name" value="Methyl-accepting chemotaxis protein"/>
    <property type="match status" value="1"/>
</dbReference>
<feature type="region of interest" description="Disordered" evidence="6">
    <location>
        <begin position="621"/>
        <end position="644"/>
    </location>
</feature>
<evidence type="ECO:0000256" key="2">
    <source>
        <dbReference type="ARBA" id="ARBA00022500"/>
    </source>
</evidence>
<evidence type="ECO:0000313" key="12">
    <source>
        <dbReference type="EMBL" id="MBI0555660.1"/>
    </source>
</evidence>
<dbReference type="GO" id="GO:0007165">
    <property type="term" value="P:signal transduction"/>
    <property type="evidence" value="ECO:0007669"/>
    <property type="project" value="UniProtKB-KW"/>
</dbReference>
<evidence type="ECO:0000256" key="4">
    <source>
        <dbReference type="ARBA" id="ARBA00029447"/>
    </source>
</evidence>
<evidence type="ECO:0000259" key="8">
    <source>
        <dbReference type="PROSITE" id="PS50111"/>
    </source>
</evidence>
<dbReference type="Proteomes" id="UP000008044">
    <property type="component" value="Chromosome"/>
</dbReference>
<dbReference type="eggNOG" id="COG0840">
    <property type="taxonomic scope" value="Bacteria"/>
</dbReference>
<dbReference type="Pfam" id="PF00672">
    <property type="entry name" value="HAMP"/>
    <property type="match status" value="1"/>
</dbReference>
<comment type="subcellular location">
    <subcellularLocation>
        <location evidence="1">Membrane</location>
    </subcellularLocation>
</comment>
<evidence type="ECO:0000256" key="3">
    <source>
        <dbReference type="ARBA" id="ARBA00023224"/>
    </source>
</evidence>
<dbReference type="PANTHER" id="PTHR43531:SF5">
    <property type="entry name" value="METHYL-ACCEPTING CHEMOTAXIS PROTEIN III"/>
    <property type="match status" value="1"/>
</dbReference>
<dbReference type="PROSITE" id="PS51753">
    <property type="entry name" value="HBM"/>
    <property type="match status" value="1"/>
</dbReference>
<accession>A0A0H3I307</accession>
<reference evidence="12" key="4">
    <citation type="submission" date="2024-05" db="EMBL/GenBank/DDBJ databases">
        <title>Identification of Pectobacterium versatile causing blackleg of potato from New York State with a whole genome sequencing approach.</title>
        <authorList>
            <person name="Ma X."/>
            <person name="Swingle B."/>
        </authorList>
    </citation>
    <scope>NUCLEOTIDE SEQUENCE</scope>
    <source>
        <strain evidence="12">NY1588A</strain>
    </source>
</reference>
<dbReference type="PROSITE" id="PS50111">
    <property type="entry name" value="CHEMOTAXIS_TRANSDUC_2"/>
    <property type="match status" value="1"/>
</dbReference>
<dbReference type="InterPro" id="IPR032255">
    <property type="entry name" value="HBM"/>
</dbReference>
<evidence type="ECO:0000259" key="10">
    <source>
        <dbReference type="PROSITE" id="PS51753"/>
    </source>
</evidence>
<dbReference type="STRING" id="1905730.W5S_1965"/>
<evidence type="ECO:0000256" key="5">
    <source>
        <dbReference type="PROSITE-ProRule" id="PRU00284"/>
    </source>
</evidence>
<dbReference type="SMART" id="SM01358">
    <property type="entry name" value="HBM"/>
    <property type="match status" value="1"/>
</dbReference>
<dbReference type="GO" id="GO:0006935">
    <property type="term" value="P:chemotaxis"/>
    <property type="evidence" value="ECO:0007669"/>
    <property type="project" value="UniProtKB-KW"/>
</dbReference>
<dbReference type="EMBL" id="WABS01000028">
    <property type="protein sequence ID" value="MBI0555660.1"/>
    <property type="molecule type" value="Genomic_DNA"/>
</dbReference>